<name>A0A395GX33_9EURO</name>
<keyword evidence="3" id="KW-1185">Reference proteome</keyword>
<evidence type="ECO:0000313" key="3">
    <source>
        <dbReference type="Proteomes" id="UP000249402"/>
    </source>
</evidence>
<organism evidence="2 3">
    <name type="scientific">Aspergillus ibericus CBS 121593</name>
    <dbReference type="NCBI Taxonomy" id="1448316"/>
    <lineage>
        <taxon>Eukaryota</taxon>
        <taxon>Fungi</taxon>
        <taxon>Dikarya</taxon>
        <taxon>Ascomycota</taxon>
        <taxon>Pezizomycotina</taxon>
        <taxon>Eurotiomycetes</taxon>
        <taxon>Eurotiomycetidae</taxon>
        <taxon>Eurotiales</taxon>
        <taxon>Aspergillaceae</taxon>
        <taxon>Aspergillus</taxon>
        <taxon>Aspergillus subgen. Circumdati</taxon>
    </lineage>
</organism>
<evidence type="ECO:0000313" key="2">
    <source>
        <dbReference type="EMBL" id="RAL00131.1"/>
    </source>
</evidence>
<feature type="region of interest" description="Disordered" evidence="1">
    <location>
        <begin position="1"/>
        <end position="61"/>
    </location>
</feature>
<evidence type="ECO:0000256" key="1">
    <source>
        <dbReference type="SAM" id="MobiDB-lite"/>
    </source>
</evidence>
<dbReference type="AlphaFoldDB" id="A0A395GX33"/>
<reference evidence="2 3" key="1">
    <citation type="submission" date="2018-02" db="EMBL/GenBank/DDBJ databases">
        <title>The genomes of Aspergillus section Nigri reveals drivers in fungal speciation.</title>
        <authorList>
            <consortium name="DOE Joint Genome Institute"/>
            <person name="Vesth T.C."/>
            <person name="Nybo J."/>
            <person name="Theobald S."/>
            <person name="Brandl J."/>
            <person name="Frisvad J.C."/>
            <person name="Nielsen K.F."/>
            <person name="Lyhne E.K."/>
            <person name="Kogle M.E."/>
            <person name="Kuo A."/>
            <person name="Riley R."/>
            <person name="Clum A."/>
            <person name="Nolan M."/>
            <person name="Lipzen A."/>
            <person name="Salamov A."/>
            <person name="Henrissat B."/>
            <person name="Wiebenga A."/>
            <person name="De vries R.P."/>
            <person name="Grigoriev I.V."/>
            <person name="Mortensen U.H."/>
            <person name="Andersen M.R."/>
            <person name="Baker S.E."/>
        </authorList>
    </citation>
    <scope>NUCLEOTIDE SEQUENCE [LARGE SCALE GENOMIC DNA]</scope>
    <source>
        <strain evidence="2 3">CBS 121593</strain>
    </source>
</reference>
<dbReference type="OrthoDB" id="4502630at2759"/>
<feature type="compositionally biased region" description="Polar residues" evidence="1">
    <location>
        <begin position="40"/>
        <end position="50"/>
    </location>
</feature>
<dbReference type="GeneID" id="37226381"/>
<accession>A0A395GX33</accession>
<gene>
    <name evidence="2" type="ORF">BO80DRAFT_445833</name>
</gene>
<protein>
    <submittedName>
        <fullName evidence="2">Uncharacterized protein</fullName>
    </submittedName>
</protein>
<dbReference type="RefSeq" id="XP_025574458.1">
    <property type="nucleotide sequence ID" value="XM_025721516.1"/>
</dbReference>
<sequence length="391" mass="43880">MPPKRPAAAKKKKGNSKPSSKPSSKQSQSPKPDKEPTPPANQATVMTGTDKNLEAGGGSPPELSAAVADLECLKATHNDWGARCNRWDTKTIGDLEEIFLHLFINVGNWAYRNIDAPALDSLSASTKQDLLRRLEGYCLQADLNETMSRLCPLVRNAFADKLVTMLLIKDCITRFFINPFWYIAPDPNPAPDTDEGIQARPTEFGKQLYTFFEISFQPGTDSSPRGVYGQSASPTHRIPFFDPHRTISSDFSTQMHERRESMVDVMVQQVLTDPLLQTLLTTPENKDDATSRDRELKEIYQEAARLAVDISTHTIYLEFRTLDNIEPRFQRPSTDLEPSARCGLQEIDNRPDGHRILAMSYPAIYVHDDMTQPPLRSCLVKGCVLLENDQD</sequence>
<dbReference type="Proteomes" id="UP000249402">
    <property type="component" value="Unassembled WGS sequence"/>
</dbReference>
<dbReference type="VEuPathDB" id="FungiDB:BO80DRAFT_445833"/>
<feature type="compositionally biased region" description="Low complexity" evidence="1">
    <location>
        <begin position="16"/>
        <end position="30"/>
    </location>
</feature>
<dbReference type="EMBL" id="KZ824442">
    <property type="protein sequence ID" value="RAL00131.1"/>
    <property type="molecule type" value="Genomic_DNA"/>
</dbReference>
<proteinExistence type="predicted"/>